<protein>
    <submittedName>
        <fullName evidence="1">Type VI secretion, VasB, ImpH, VC_A0111</fullName>
    </submittedName>
</protein>
<dbReference type="InterPro" id="IPR010732">
    <property type="entry name" value="T6SS_TssG-like"/>
</dbReference>
<dbReference type="Pfam" id="PF06996">
    <property type="entry name" value="T6SS_TssG"/>
    <property type="match status" value="1"/>
</dbReference>
<name>A0A173MD39_9BACT</name>
<sequence>MQEELDIPRFINHLHTDFKAEVVAASLMQYFDSAEAIYIKRLGGSERAAKKDIARVRDGYFDSTPGELVIETHRDSIYDYMPEGIFHKPTLGGIHKSTEEIVSAIRKQRKQEAESRMFFGPFEQEAAFTEMMAAHLEQRMDNKGMYDDLLNVLSDLWPLLQQLDKENAKVFIYLLPFFYMTTGNKKWFVKTLQSLLGYPVTIQDVPNMENVDHIKNQLSLQKKQLGISTVLCGSHYDGNRNWEITIGPVDSGAAHDFLPNSRLNKLLQAIYESFVPEGVQVVQKMIISPTAFFTGKNNTQPGYLGYTTFL</sequence>
<dbReference type="KEGG" id="fln:FLA_1368"/>
<dbReference type="RefSeq" id="WP_076380025.1">
    <property type="nucleotide sequence ID" value="NZ_AP017422.1"/>
</dbReference>
<dbReference type="STRING" id="477680.SAMN05421788_105184"/>
<dbReference type="AlphaFoldDB" id="A0A173MD39"/>
<dbReference type="Proteomes" id="UP000186917">
    <property type="component" value="Unassembled WGS sequence"/>
</dbReference>
<keyword evidence="2" id="KW-1185">Reference proteome</keyword>
<gene>
    <name evidence="1" type="ORF">SAMN05421788_105184</name>
</gene>
<organism evidence="1 2">
    <name type="scientific">Filimonas lacunae</name>
    <dbReference type="NCBI Taxonomy" id="477680"/>
    <lineage>
        <taxon>Bacteria</taxon>
        <taxon>Pseudomonadati</taxon>
        <taxon>Bacteroidota</taxon>
        <taxon>Chitinophagia</taxon>
        <taxon>Chitinophagales</taxon>
        <taxon>Chitinophagaceae</taxon>
        <taxon>Filimonas</taxon>
    </lineage>
</organism>
<proteinExistence type="predicted"/>
<dbReference type="EMBL" id="FTOR01000005">
    <property type="protein sequence ID" value="SIT21742.1"/>
    <property type="molecule type" value="Genomic_DNA"/>
</dbReference>
<evidence type="ECO:0000313" key="2">
    <source>
        <dbReference type="Proteomes" id="UP000186917"/>
    </source>
</evidence>
<accession>A0A173MD39</accession>
<reference evidence="2" key="1">
    <citation type="submission" date="2017-01" db="EMBL/GenBank/DDBJ databases">
        <authorList>
            <person name="Varghese N."/>
            <person name="Submissions S."/>
        </authorList>
    </citation>
    <scope>NUCLEOTIDE SEQUENCE [LARGE SCALE GENOMIC DNA]</scope>
    <source>
        <strain evidence="2">DSM 21054</strain>
    </source>
</reference>
<evidence type="ECO:0000313" key="1">
    <source>
        <dbReference type="EMBL" id="SIT21742.1"/>
    </source>
</evidence>
<dbReference type="OrthoDB" id="1411058at2"/>